<evidence type="ECO:0000313" key="1">
    <source>
        <dbReference type="EMBL" id="ABM96801.1"/>
    </source>
</evidence>
<proteinExistence type="predicted"/>
<geneLocation type="plasmid" evidence="1 2">
    <name>RPME01</name>
</geneLocation>
<evidence type="ECO:0000313" key="2">
    <source>
        <dbReference type="Proteomes" id="UP000000366"/>
    </source>
</evidence>
<accession>A2SML2</accession>
<dbReference type="AlphaFoldDB" id="A2SML2"/>
<protein>
    <submittedName>
        <fullName evidence="1">Uncharacterized protein</fullName>
    </submittedName>
</protein>
<keyword evidence="1" id="KW-0614">Plasmid</keyword>
<dbReference type="HOGENOM" id="CLU_426300_0_0_4"/>
<organism evidence="1 2">
    <name type="scientific">Methylibium petroleiphilum (strain ATCC BAA-1232 / LMG 22953 / PM1)</name>
    <dbReference type="NCBI Taxonomy" id="420662"/>
    <lineage>
        <taxon>Bacteria</taxon>
        <taxon>Pseudomonadati</taxon>
        <taxon>Pseudomonadota</taxon>
        <taxon>Betaproteobacteria</taxon>
        <taxon>Burkholderiales</taxon>
        <taxon>Sphaerotilaceae</taxon>
        <taxon>Methylibium</taxon>
    </lineage>
</organism>
<dbReference type="Proteomes" id="UP000000366">
    <property type="component" value="Plasmid RPME01"/>
</dbReference>
<gene>
    <name evidence="1" type="ordered locus">Mpe_B0020</name>
</gene>
<dbReference type="RefSeq" id="WP_011831418.1">
    <property type="nucleotide sequence ID" value="NC_008826.1"/>
</dbReference>
<sequence>MHLSDAGIQTLEQAMAQARAQTKTRKTGDTAALKALRDILKGVVVRPDDLPFGTVQPERALPGHLLLADAWVTSAHGDKLWARLSGTGRHYNGMFGTPEELQAGHGALTDKDVIAGLLHTEEAYRELEPYDIGTRVAIALRILAAPSVARVMPQAARAVQRMLSEELLAHPVLLHPAILVPGAGGKEGSYVALGKAIAATGCAGLPRRSDFQGETPPGGAGGPFGTLEALYDAKLDVAGSVVASRVPLECLYDAKRPEGGQGSLFGDEKRAEPVAARDVPDEFEQRLLDFALHPCVRLGLSQASVEVTDKTLYGNSSGGIRFRRSRFVTSTMKLATSQPAFIGSVMELETLVVRHQAEQAGGAPAKVPFPLPFPFTVLGGLKLDAAAITSGANYKSPDVEDSDVDESHLVALTVLASLYTSFGTLNLSSSVAGKRPMSERVNPADPAFVLEVRRRLEVLRAQSSFAMNLGPVLKRRVFMGRFDELSPEDLEFNARRVLDGFVAAGLAPDARAAAAYMLEHALGRSRSDMALPKTSVEAAVAFVKVLVSTGVLGKVMGPGQTDLEGSFEQLMEKAMVDVVDFPGYEVPFRSVWLKAMELVSVEARMRAVIDAVSEVPEAAVATVECVTKPVEEAAPRRRRAAV</sequence>
<dbReference type="EMBL" id="CP000556">
    <property type="protein sequence ID" value="ABM96801.1"/>
    <property type="molecule type" value="Genomic_DNA"/>
</dbReference>
<name>A2SML2_METPP</name>
<keyword evidence="2" id="KW-1185">Reference proteome</keyword>
<reference evidence="1 2" key="1">
    <citation type="journal article" date="2007" name="J. Bacteriol.">
        <title>Whole-genome analysis of the methyl tert-butyl ether-degrading beta-proteobacterium Methylibium petroleiphilum PM1.</title>
        <authorList>
            <person name="Kane S.R."/>
            <person name="Chakicherla A.Y."/>
            <person name="Chain P.S.G."/>
            <person name="Schmidt R."/>
            <person name="Shin M.W."/>
            <person name="Legler T.C."/>
            <person name="Scow K.M."/>
            <person name="Larimer F.W."/>
            <person name="Lucas S.M."/>
            <person name="Richardson P.M."/>
            <person name="Hristova K.R."/>
        </authorList>
    </citation>
    <scope>NUCLEOTIDE SEQUENCE [LARGE SCALE GENOMIC DNA]</scope>
    <source>
        <strain evidence="2">ATCC BAA-1232 / LMG 22953 / PM1</strain>
        <plasmid evidence="1 2">RPME01</plasmid>
    </source>
</reference>
<dbReference type="KEGG" id="mpt:Mpe_B0020"/>